<feature type="region of interest" description="Disordered" evidence="19">
    <location>
        <begin position="795"/>
        <end position="816"/>
    </location>
</feature>
<evidence type="ECO:0000256" key="12">
    <source>
        <dbReference type="ARBA" id="ARBA00022840"/>
    </source>
</evidence>
<evidence type="ECO:0000256" key="13">
    <source>
        <dbReference type="ARBA" id="ARBA00023154"/>
    </source>
</evidence>
<dbReference type="GO" id="GO:0005524">
    <property type="term" value="F:ATP binding"/>
    <property type="evidence" value="ECO:0007669"/>
    <property type="project" value="UniProtKB-KW"/>
</dbReference>
<dbReference type="InterPro" id="IPR001653">
    <property type="entry name" value="DAP_epimerase_DapF"/>
</dbReference>
<dbReference type="PROSITE" id="PS01132">
    <property type="entry name" value="ACTINS_ACT_LIKE"/>
    <property type="match status" value="1"/>
</dbReference>
<dbReference type="InterPro" id="IPR018510">
    <property type="entry name" value="DAP_epimerase_AS"/>
</dbReference>
<keyword evidence="8" id="KW-0963">Cytoplasm</keyword>
<keyword evidence="12" id="KW-0067">ATP-binding</keyword>
<accession>A0A9E7HIL2</accession>
<keyword evidence="21" id="KW-1185">Reference proteome</keyword>
<comment type="pathway">
    <text evidence="4">Amino-acid biosynthesis; L-lysine biosynthesis via DAP pathway; DL-2,6-diaminopimelate from LL-2,6-diaminopimelate: step 1/1.</text>
</comment>
<dbReference type="GO" id="GO:0009089">
    <property type="term" value="P:lysine biosynthetic process via diaminopimelate"/>
    <property type="evidence" value="ECO:0007669"/>
    <property type="project" value="InterPro"/>
</dbReference>
<dbReference type="SUPFAM" id="SSF54506">
    <property type="entry name" value="Diaminopimelate epimerase-like"/>
    <property type="match status" value="2"/>
</dbReference>
<comment type="function">
    <text evidence="1">Essential component of cell cytoskeleton; plays an important role in cytoplasmic streaming, cell shape determination, cell division, organelle movement and extension growth.</text>
</comment>
<evidence type="ECO:0000256" key="11">
    <source>
        <dbReference type="ARBA" id="ARBA00022801"/>
    </source>
</evidence>
<dbReference type="FunFam" id="3.90.640.10:FF:000001">
    <property type="entry name" value="Actin, muscle"/>
    <property type="match status" value="1"/>
</dbReference>
<dbReference type="Gene3D" id="3.30.420.40">
    <property type="match status" value="2"/>
</dbReference>
<gene>
    <name evidence="20" type="ORF">MUK42_17199</name>
</gene>
<dbReference type="PROSITE" id="PS01326">
    <property type="entry name" value="DAP_EPIMERASE"/>
    <property type="match status" value="1"/>
</dbReference>
<dbReference type="HAMAP" id="MF_00197">
    <property type="entry name" value="DAP_epimerase"/>
    <property type="match status" value="1"/>
</dbReference>
<dbReference type="EMBL" id="CP097510">
    <property type="protein sequence ID" value="URE33865.1"/>
    <property type="molecule type" value="Genomic_DNA"/>
</dbReference>
<evidence type="ECO:0000313" key="21">
    <source>
        <dbReference type="Proteomes" id="UP001055439"/>
    </source>
</evidence>
<keyword evidence="14" id="KW-0206">Cytoskeleton</keyword>
<organism evidence="20 21">
    <name type="scientific">Musa troglodytarum</name>
    <name type="common">fe'i banana</name>
    <dbReference type="NCBI Taxonomy" id="320322"/>
    <lineage>
        <taxon>Eukaryota</taxon>
        <taxon>Viridiplantae</taxon>
        <taxon>Streptophyta</taxon>
        <taxon>Embryophyta</taxon>
        <taxon>Tracheophyta</taxon>
        <taxon>Spermatophyta</taxon>
        <taxon>Magnoliopsida</taxon>
        <taxon>Liliopsida</taxon>
        <taxon>Zingiberales</taxon>
        <taxon>Musaceae</taxon>
        <taxon>Musa</taxon>
    </lineage>
</organism>
<evidence type="ECO:0000256" key="10">
    <source>
        <dbReference type="ARBA" id="ARBA00022741"/>
    </source>
</evidence>
<comment type="catalytic activity">
    <reaction evidence="17">
        <text>(2S,6S)-2,6-diaminopimelate = meso-2,6-diaminopimelate</text>
        <dbReference type="Rhea" id="RHEA:15393"/>
        <dbReference type="ChEBI" id="CHEBI:57609"/>
        <dbReference type="ChEBI" id="CHEBI:57791"/>
        <dbReference type="EC" id="5.1.1.7"/>
    </reaction>
</comment>
<evidence type="ECO:0000256" key="14">
    <source>
        <dbReference type="ARBA" id="ARBA00023212"/>
    </source>
</evidence>
<protein>
    <recommendedName>
        <fullName evidence="7">diaminopimelate epimerase</fullName>
        <ecNumber evidence="7">5.1.1.7</ecNumber>
    </recommendedName>
</protein>
<dbReference type="AlphaFoldDB" id="A0A9E7HIL2"/>
<evidence type="ECO:0000256" key="5">
    <source>
        <dbReference type="ARBA" id="ARBA00006752"/>
    </source>
</evidence>
<dbReference type="Pfam" id="PF01678">
    <property type="entry name" value="DAP_epimerase"/>
    <property type="match status" value="2"/>
</dbReference>
<dbReference type="GO" id="GO:0009653">
    <property type="term" value="P:anatomical structure morphogenesis"/>
    <property type="evidence" value="ECO:0007669"/>
    <property type="project" value="UniProtKB-ARBA"/>
</dbReference>
<dbReference type="NCBIfam" id="TIGR00652">
    <property type="entry name" value="DapF"/>
    <property type="match status" value="1"/>
</dbReference>
<evidence type="ECO:0000256" key="1">
    <source>
        <dbReference type="ARBA" id="ARBA00003589"/>
    </source>
</evidence>
<evidence type="ECO:0000256" key="9">
    <source>
        <dbReference type="ARBA" id="ARBA00022605"/>
    </source>
</evidence>
<sequence length="816" mass="89478">MKDKMADVEDIQPLVCDNGTGMVKAGFAGDDAPRAVFPSIVGRPRHTGVMVGMGQKDAYVGDEAQSKRGILTLKYPIEHGIVSNWDDMEKIWHHTFYNELRVAPEEHPILLTEAPLNPKANREKMTQIMFESFNAPAMYVAIQAVLSLYASGRTTGIVLDSGDGVSHTVPIYEGYALPHAILRLDLAGRDLTDALMKILTERGYSFTTTAEREIVRDIKEKLAYIALDYEQELETAKTSSAVEKSYELPDGQVITIGAERFRCPEVLFQPSLIGMEAAGIHETTYNSIMKCDVDIRKDLYGNIVLSGGSTMFPGIADRMSKEITALAPSSMKIKVVAPPERKKLPNSIVVKETLVSNTSGSKIGCYRIRLRPKRNSITFHVSLRSFGQRGPTTTLFPSPIVNPCLVAGPSCSTSGSMAASISLTQSFRLRDALVAAHPFRLASPFRFGRSFPLFQNPSSRSPSASMSVQAPKKSPDVEFLDRRESGILHFVKYHGLGNDFIMVDNRNSSEPKVTPEQAVKLCERNIGVGADGVIFVLPGVNDTDYTMRIFNSDGSEPEMCGNGIRCFARFITELENLHGMQSFRIHTGAGLIVPEIQSDGKVKVDMGQPILHAPDIPTMIPADKNGSVIKAELVVDGISWNVTCVSMGNPHCVTFGTKKCEALQVDDIKLEDIGPKFEHHEMFPSRTNTEFVQVISRSHLKMRVWERGAGATLACGTGACAVVVAAVLEGHTERHCVVELPGGPLEIEWREEDNHVYMTGPAEWQAKRILTSPTESVTRGLRFPFFTGTLEKHQTYGTHRGESGGGGSTKATYGTH</sequence>
<name>A0A9E7HIL2_9LILI</name>
<dbReference type="InterPro" id="IPR043129">
    <property type="entry name" value="ATPase_NBD"/>
</dbReference>
<dbReference type="GO" id="GO:0005856">
    <property type="term" value="C:cytoskeleton"/>
    <property type="evidence" value="ECO:0007669"/>
    <property type="project" value="UniProtKB-SubCell"/>
</dbReference>
<evidence type="ECO:0000256" key="15">
    <source>
        <dbReference type="ARBA" id="ARBA00023235"/>
    </source>
</evidence>
<comment type="similarity">
    <text evidence="5 18">Belongs to the actin family.</text>
</comment>
<dbReference type="GO" id="GO:0009507">
    <property type="term" value="C:chloroplast"/>
    <property type="evidence" value="ECO:0007669"/>
    <property type="project" value="UniProtKB-SubCell"/>
</dbReference>
<keyword evidence="10" id="KW-0547">Nucleotide-binding</keyword>
<keyword evidence="13" id="KW-0457">Lysine biosynthesis</keyword>
<keyword evidence="15" id="KW-0413">Isomerase</keyword>
<comment type="catalytic activity">
    <reaction evidence="16">
        <text>ATP + H2O = ADP + phosphate + H(+)</text>
        <dbReference type="Rhea" id="RHEA:13065"/>
        <dbReference type="ChEBI" id="CHEBI:15377"/>
        <dbReference type="ChEBI" id="CHEBI:15378"/>
        <dbReference type="ChEBI" id="CHEBI:30616"/>
        <dbReference type="ChEBI" id="CHEBI:43474"/>
        <dbReference type="ChEBI" id="CHEBI:456216"/>
    </reaction>
</comment>
<dbReference type="InterPro" id="IPR004000">
    <property type="entry name" value="Actin"/>
</dbReference>
<dbReference type="Gene3D" id="3.10.310.10">
    <property type="entry name" value="Diaminopimelate Epimerase, Chain A, domain 1"/>
    <property type="match status" value="2"/>
</dbReference>
<comment type="similarity">
    <text evidence="6">Belongs to the diaminopimelate epimerase family.</text>
</comment>
<dbReference type="InterPro" id="IPR020902">
    <property type="entry name" value="Actin/actin-like_CS"/>
</dbReference>
<evidence type="ECO:0000256" key="17">
    <source>
        <dbReference type="ARBA" id="ARBA00051712"/>
    </source>
</evidence>
<evidence type="ECO:0000256" key="19">
    <source>
        <dbReference type="SAM" id="MobiDB-lite"/>
    </source>
</evidence>
<evidence type="ECO:0000313" key="20">
    <source>
        <dbReference type="EMBL" id="URE33865.1"/>
    </source>
</evidence>
<reference evidence="20" key="1">
    <citation type="submission" date="2022-05" db="EMBL/GenBank/DDBJ databases">
        <title>The Musa troglodytarum L. genome provides insights into the mechanism of non-climacteric behaviour and enrichment of carotenoids.</title>
        <authorList>
            <person name="Wang J."/>
        </authorList>
    </citation>
    <scope>NUCLEOTIDE SEQUENCE</scope>
    <source>
        <tissue evidence="20">Leaf</tissue>
    </source>
</reference>
<dbReference type="FunFam" id="3.10.310.10:FF:000009">
    <property type="entry name" value="Diaminopimelate epimerase chloroplastic"/>
    <property type="match status" value="1"/>
</dbReference>
<proteinExistence type="inferred from homology"/>
<evidence type="ECO:0000256" key="18">
    <source>
        <dbReference type="RuleBase" id="RU000487"/>
    </source>
</evidence>
<dbReference type="InterPro" id="IPR004001">
    <property type="entry name" value="Actin_CS"/>
</dbReference>
<dbReference type="FunFam" id="3.30.420.40:FF:000404">
    <property type="entry name" value="Major actin"/>
    <property type="match status" value="1"/>
</dbReference>
<dbReference type="PRINTS" id="PR00190">
    <property type="entry name" value="ACTIN"/>
</dbReference>
<comment type="subcellular location">
    <subcellularLocation>
        <location evidence="3">Cytoplasm</location>
        <location evidence="3">Cytoskeleton</location>
    </subcellularLocation>
    <subcellularLocation>
        <location evidence="2">Plastid</location>
        <location evidence="2">Chloroplast</location>
    </subcellularLocation>
</comment>
<evidence type="ECO:0000256" key="7">
    <source>
        <dbReference type="ARBA" id="ARBA00013080"/>
    </source>
</evidence>
<dbReference type="Proteomes" id="UP001055439">
    <property type="component" value="Chromosome 8"/>
</dbReference>
<dbReference type="FunFam" id="3.10.310.10:FF:000011">
    <property type="entry name" value="Diaminopimelate epimerase, chloroplastic"/>
    <property type="match status" value="1"/>
</dbReference>
<dbReference type="CDD" id="cd10224">
    <property type="entry name" value="ASKHA_NBD_actin"/>
    <property type="match status" value="1"/>
</dbReference>
<dbReference type="PANTHER" id="PTHR11937">
    <property type="entry name" value="ACTIN"/>
    <property type="match status" value="1"/>
</dbReference>
<evidence type="ECO:0000256" key="4">
    <source>
        <dbReference type="ARBA" id="ARBA00005196"/>
    </source>
</evidence>
<dbReference type="Gene3D" id="3.90.640.10">
    <property type="entry name" value="Actin, Chain A, domain 4"/>
    <property type="match status" value="1"/>
</dbReference>
<evidence type="ECO:0000256" key="8">
    <source>
        <dbReference type="ARBA" id="ARBA00022490"/>
    </source>
</evidence>
<evidence type="ECO:0000256" key="6">
    <source>
        <dbReference type="ARBA" id="ARBA00010219"/>
    </source>
</evidence>
<dbReference type="PROSITE" id="PS00406">
    <property type="entry name" value="ACTINS_1"/>
    <property type="match status" value="1"/>
</dbReference>
<dbReference type="OrthoDB" id="4768at2759"/>
<evidence type="ECO:0000256" key="16">
    <source>
        <dbReference type="ARBA" id="ARBA00049360"/>
    </source>
</evidence>
<keyword evidence="11" id="KW-0378">Hydrolase</keyword>
<dbReference type="GO" id="GO:0048468">
    <property type="term" value="P:cell development"/>
    <property type="evidence" value="ECO:0007669"/>
    <property type="project" value="UniProtKB-ARBA"/>
</dbReference>
<dbReference type="FunFam" id="3.30.420.40:FF:000291">
    <property type="entry name" value="Actin, alpha skeletal muscle"/>
    <property type="match status" value="1"/>
</dbReference>
<dbReference type="GO" id="GO:0016787">
    <property type="term" value="F:hydrolase activity"/>
    <property type="evidence" value="ECO:0007669"/>
    <property type="project" value="UniProtKB-KW"/>
</dbReference>
<dbReference type="SUPFAM" id="SSF53067">
    <property type="entry name" value="Actin-like ATPase domain"/>
    <property type="match status" value="2"/>
</dbReference>
<dbReference type="SMART" id="SM00268">
    <property type="entry name" value="ACTIN"/>
    <property type="match status" value="1"/>
</dbReference>
<keyword evidence="9" id="KW-0028">Amino-acid biosynthesis</keyword>
<evidence type="ECO:0000256" key="3">
    <source>
        <dbReference type="ARBA" id="ARBA00004245"/>
    </source>
</evidence>
<dbReference type="GO" id="GO:0008837">
    <property type="term" value="F:diaminopimelate epimerase activity"/>
    <property type="evidence" value="ECO:0007669"/>
    <property type="project" value="UniProtKB-EC"/>
</dbReference>
<evidence type="ECO:0000256" key="2">
    <source>
        <dbReference type="ARBA" id="ARBA00004229"/>
    </source>
</evidence>
<dbReference type="Pfam" id="PF00022">
    <property type="entry name" value="Actin"/>
    <property type="match status" value="1"/>
</dbReference>
<dbReference type="EC" id="5.1.1.7" evidence="7"/>